<reference evidence="1" key="1">
    <citation type="submission" date="2020-08" db="EMBL/GenBank/DDBJ databases">
        <title>Multicomponent nature underlies the extraordinary mechanical properties of spider dragline silk.</title>
        <authorList>
            <person name="Kono N."/>
            <person name="Nakamura H."/>
            <person name="Mori M."/>
            <person name="Yoshida Y."/>
            <person name="Ohtoshi R."/>
            <person name="Malay A.D."/>
            <person name="Moran D.A.P."/>
            <person name="Tomita M."/>
            <person name="Numata K."/>
            <person name="Arakawa K."/>
        </authorList>
    </citation>
    <scope>NUCLEOTIDE SEQUENCE</scope>
</reference>
<dbReference type="OrthoDB" id="10282557at2759"/>
<dbReference type="Proteomes" id="UP000886998">
    <property type="component" value="Unassembled WGS sequence"/>
</dbReference>
<protein>
    <submittedName>
        <fullName evidence="1">Uncharacterized protein</fullName>
    </submittedName>
</protein>
<name>A0A8X6XNQ2_9ARAC</name>
<keyword evidence="2" id="KW-1185">Reference proteome</keyword>
<evidence type="ECO:0000313" key="1">
    <source>
        <dbReference type="EMBL" id="GFY56488.1"/>
    </source>
</evidence>
<dbReference type="EMBL" id="BMAV01011002">
    <property type="protein sequence ID" value="GFY56488.1"/>
    <property type="molecule type" value="Genomic_DNA"/>
</dbReference>
<organism evidence="1 2">
    <name type="scientific">Trichonephila inaurata madagascariensis</name>
    <dbReference type="NCBI Taxonomy" id="2747483"/>
    <lineage>
        <taxon>Eukaryota</taxon>
        <taxon>Metazoa</taxon>
        <taxon>Ecdysozoa</taxon>
        <taxon>Arthropoda</taxon>
        <taxon>Chelicerata</taxon>
        <taxon>Arachnida</taxon>
        <taxon>Araneae</taxon>
        <taxon>Araneomorphae</taxon>
        <taxon>Entelegynae</taxon>
        <taxon>Araneoidea</taxon>
        <taxon>Nephilidae</taxon>
        <taxon>Trichonephila</taxon>
        <taxon>Trichonephila inaurata</taxon>
    </lineage>
</organism>
<gene>
    <name evidence="1" type="primary">AVEN_126125_1</name>
    <name evidence="1" type="ORF">TNIN_3231</name>
</gene>
<proteinExistence type="predicted"/>
<evidence type="ECO:0000313" key="2">
    <source>
        <dbReference type="Proteomes" id="UP000886998"/>
    </source>
</evidence>
<sequence length="84" mass="10128">MKHWGSALSFFKRGGRRRRSSYAHPGMRYELVNRRVRSERNDLSGNRQVDTPLYHMEGLVTKLMKMMRKLQHVEDILRINWLDI</sequence>
<accession>A0A8X6XNQ2</accession>
<comment type="caution">
    <text evidence="1">The sequence shown here is derived from an EMBL/GenBank/DDBJ whole genome shotgun (WGS) entry which is preliminary data.</text>
</comment>
<dbReference type="AlphaFoldDB" id="A0A8X6XNQ2"/>